<dbReference type="PANTHER" id="PTHR19961:SF35">
    <property type="entry name" value="PLASTIN-2"/>
    <property type="match status" value="1"/>
</dbReference>
<dbReference type="Gene3D" id="1.10.418.10">
    <property type="entry name" value="Calponin-like domain"/>
    <property type="match status" value="4"/>
</dbReference>
<dbReference type="InterPro" id="IPR001715">
    <property type="entry name" value="CH_dom"/>
</dbReference>
<evidence type="ECO:0000256" key="3">
    <source>
        <dbReference type="ARBA" id="ARBA00005988"/>
    </source>
</evidence>
<keyword evidence="8" id="KW-0677">Repeat</keyword>
<keyword evidence="10" id="KW-0862">Zinc</keyword>
<name>A0A9Q1DWM8_CONCO</name>
<dbReference type="EMBL" id="JAFJMO010000003">
    <property type="protein sequence ID" value="KAJ8283128.1"/>
    <property type="molecule type" value="Genomic_DNA"/>
</dbReference>
<evidence type="ECO:0000256" key="5">
    <source>
        <dbReference type="ARBA" id="ARBA00022645"/>
    </source>
</evidence>
<dbReference type="FunFam" id="3.30.70.340:FF:000003">
    <property type="entry name" value="Carboxypeptidase B2"/>
    <property type="match status" value="1"/>
</dbReference>
<dbReference type="SUPFAM" id="SSF54897">
    <property type="entry name" value="Protease propeptides/inhibitors"/>
    <property type="match status" value="1"/>
</dbReference>
<dbReference type="InterPro" id="IPR001589">
    <property type="entry name" value="Actinin_actin-bd_CS"/>
</dbReference>
<evidence type="ECO:0000256" key="11">
    <source>
        <dbReference type="ARBA" id="ARBA00022837"/>
    </source>
</evidence>
<organism evidence="19 20">
    <name type="scientific">Conger conger</name>
    <name type="common">Conger eel</name>
    <name type="synonym">Muraena conger</name>
    <dbReference type="NCBI Taxonomy" id="82655"/>
    <lineage>
        <taxon>Eukaryota</taxon>
        <taxon>Metazoa</taxon>
        <taxon>Chordata</taxon>
        <taxon>Craniata</taxon>
        <taxon>Vertebrata</taxon>
        <taxon>Euteleostomi</taxon>
        <taxon>Actinopterygii</taxon>
        <taxon>Neopterygii</taxon>
        <taxon>Teleostei</taxon>
        <taxon>Anguilliformes</taxon>
        <taxon>Congridae</taxon>
        <taxon>Conger</taxon>
    </lineage>
</organism>
<evidence type="ECO:0000256" key="10">
    <source>
        <dbReference type="ARBA" id="ARBA00022833"/>
    </source>
</evidence>
<keyword evidence="9" id="KW-0378">Hydrolase</keyword>
<keyword evidence="7" id="KW-0479">Metal-binding</keyword>
<dbReference type="Gene3D" id="1.10.238.10">
    <property type="entry name" value="EF-hand"/>
    <property type="match status" value="1"/>
</dbReference>
<feature type="active site" description="Proton donor/acceptor" evidence="14">
    <location>
        <position position="1022"/>
    </location>
</feature>
<dbReference type="InterPro" id="IPR039959">
    <property type="entry name" value="Fimbrin/Plastin"/>
</dbReference>
<evidence type="ECO:0000256" key="7">
    <source>
        <dbReference type="ARBA" id="ARBA00022723"/>
    </source>
</evidence>
<evidence type="ECO:0000259" key="18">
    <source>
        <dbReference type="PROSITE" id="PS52035"/>
    </source>
</evidence>
<dbReference type="PROSITE" id="PS00019">
    <property type="entry name" value="ACTININ_1"/>
    <property type="match status" value="1"/>
</dbReference>
<proteinExistence type="inferred from homology"/>
<dbReference type="Proteomes" id="UP001152803">
    <property type="component" value="Unassembled WGS sequence"/>
</dbReference>
<dbReference type="GO" id="GO:0005737">
    <property type="term" value="C:cytoplasm"/>
    <property type="evidence" value="ECO:0007669"/>
    <property type="project" value="UniProtKB-SubCell"/>
</dbReference>
<dbReference type="GO" id="GO:0008270">
    <property type="term" value="F:zinc ion binding"/>
    <property type="evidence" value="ECO:0007669"/>
    <property type="project" value="InterPro"/>
</dbReference>
<dbReference type="PROSITE" id="PS50222">
    <property type="entry name" value="EF_HAND_2"/>
    <property type="match status" value="1"/>
</dbReference>
<comment type="cofactor">
    <cofactor evidence="1">
        <name>Zn(2+)</name>
        <dbReference type="ChEBI" id="CHEBI:29105"/>
    </cofactor>
</comment>
<dbReference type="FunFam" id="1.10.418.10:FF:000025">
    <property type="entry name" value="Plastin-3 isoform 1"/>
    <property type="match status" value="1"/>
</dbReference>
<evidence type="ECO:0000256" key="15">
    <source>
        <dbReference type="SAM" id="MobiDB-lite"/>
    </source>
</evidence>
<keyword evidence="4" id="KW-0963">Cytoplasm</keyword>
<evidence type="ECO:0008006" key="21">
    <source>
        <dbReference type="Google" id="ProtNLM"/>
    </source>
</evidence>
<dbReference type="SUPFAM" id="SSF47473">
    <property type="entry name" value="EF-hand"/>
    <property type="match status" value="1"/>
</dbReference>
<dbReference type="PRINTS" id="PR00765">
    <property type="entry name" value="CRBOXYPTASEA"/>
</dbReference>
<dbReference type="FunFam" id="1.10.418.10:FF:000014">
    <property type="entry name" value="Plastin-3 isoform 1"/>
    <property type="match status" value="1"/>
</dbReference>
<dbReference type="PROSITE" id="PS50021">
    <property type="entry name" value="CH"/>
    <property type="match status" value="4"/>
</dbReference>
<keyword evidence="5" id="KW-0121">Carboxypeptidase</keyword>
<dbReference type="AlphaFoldDB" id="A0A9Q1DWM8"/>
<dbReference type="Pfam" id="PF00246">
    <property type="entry name" value="Peptidase_M14"/>
    <property type="match status" value="1"/>
</dbReference>
<feature type="domain" description="EF-hand" evidence="17">
    <location>
        <begin position="59"/>
        <end position="94"/>
    </location>
</feature>
<evidence type="ECO:0000259" key="16">
    <source>
        <dbReference type="PROSITE" id="PS50021"/>
    </source>
</evidence>
<dbReference type="InterPro" id="IPR011992">
    <property type="entry name" value="EF-hand-dom_pair"/>
</dbReference>
<dbReference type="GO" id="GO:0006508">
    <property type="term" value="P:proteolysis"/>
    <property type="evidence" value="ECO:0007669"/>
    <property type="project" value="UniProtKB-KW"/>
</dbReference>
<sequence length="1061" mass="119297">MSAVTSCRSASPDVPQPAVPCAQSSRCPAIHPPKQPEQPGRAEGSPACHKMAATQINQEEIEDLREAFAKIDVDSKGHISTDELNELFRTANLPLPGYRIREITQSLAATGAQHHGQVTFDQFLSVVSGLKSSEVAKTFRKAINKKEGICAVAGTSEHSSSGTHHSYSEEEKVAFVNWVNKALEKDPDCKHLLPMDPDTDNLFSAVGDGILLCKMINLSVPDTIDERTINKKKLTPFTIQENLNLALNSASAIGCHVVNIGAEDLKEGRQHLVLGLLWQVIKIGLFADIELSRNEALIALLRDGETLEDLMKLSPEELLLRWANYHLEQAGCAKINNFSSDIKDSKAYYSLLDQVAPKGDEDGIPAIPIDMSGIREKEDLKRAECMLEQADRLGCRQFVTATDVIRGNPKLNLAYIANLFNKYPALKKPENQDIDWSSIEGETREERTFRNWMNSLGVNPRVNHLYADLDDALVIFQLYEKIKVPVDWSRVNKPPYPKLGGNMKKLENCNYAVDLGKKEAKFSLVGIAGQDLNAGNKTLTLALLWQLMRRYTLNILEDLGDGQKVNDDTIVTWVNSTLTEAGKGTISGFKDGAISTSLPVLDLIDSIQPGSIRYDLLKTADLTDEEKLNNAKYAISMARKIGARVYTLPEDLVEVKPKMVMTVDQVFSITPKTEEEVNIVRNVSSDYETVLWQPAAPGYIKLNMEVHLFIPASRLDSVQDLLSKNHITHQVLLRNTQELIEKQTQNISSDPRSSLSYYERYHHLEDIYHWINKTAHDHPQIVEVILIGSSYEKRPLYVLKLTGRGGAQPKRAMWMDCGIHAREWISPAFCLWFVHYAIDYYGLVPDITEILDSMDVYVLPVMNPDGYEYTWTTNRMWRKNRSRHAGNYCLGTDLNRNFDANWCTEGSSQRACDETYCGLFPESEPEAAAVARFLRRQKQTVKLYLSIHSYSQMLLFPYSCSYQQASNHHDLNELAQQAARKIKRHYFSTYTYGAGARTIYLAPGGSDDWAYNLGIKYSFTLELQDRGRYGFLLPPELISRACQEALTAVKTIAEGVIKKTQ</sequence>
<feature type="domain" description="Peptidase M14" evidence="18">
    <location>
        <begin position="760"/>
        <end position="1056"/>
    </location>
</feature>
<dbReference type="CDD" id="cd21327">
    <property type="entry name" value="CH_PLS2_rpt2"/>
    <property type="match status" value="1"/>
</dbReference>
<dbReference type="InterPro" id="IPR036872">
    <property type="entry name" value="CH_dom_sf"/>
</dbReference>
<dbReference type="GO" id="GO:0042730">
    <property type="term" value="P:fibrinolysis"/>
    <property type="evidence" value="ECO:0007669"/>
    <property type="project" value="InterPro"/>
</dbReference>
<dbReference type="InterPro" id="IPR036990">
    <property type="entry name" value="M14A-like_propep"/>
</dbReference>
<dbReference type="InterPro" id="IPR000834">
    <property type="entry name" value="Peptidase_M14"/>
</dbReference>
<keyword evidence="13" id="KW-0009">Actin-binding</keyword>
<dbReference type="FunFam" id="1.10.418.10:FF:000010">
    <property type="entry name" value="Plastin-3 isoform 1"/>
    <property type="match status" value="1"/>
</dbReference>
<dbReference type="SMART" id="SM00033">
    <property type="entry name" value="CH"/>
    <property type="match status" value="4"/>
</dbReference>
<evidence type="ECO:0000313" key="20">
    <source>
        <dbReference type="Proteomes" id="UP001152803"/>
    </source>
</evidence>
<dbReference type="FunFam" id="3.40.630.10:FF:000001">
    <property type="entry name" value="Carboxypeptidase B"/>
    <property type="match status" value="1"/>
</dbReference>
<comment type="similarity">
    <text evidence="3 14">Belongs to the peptidase M14 family.</text>
</comment>
<evidence type="ECO:0000313" key="19">
    <source>
        <dbReference type="EMBL" id="KAJ8283128.1"/>
    </source>
</evidence>
<dbReference type="Gene3D" id="3.30.70.340">
    <property type="entry name" value="Metallocarboxypeptidase-like"/>
    <property type="match status" value="1"/>
</dbReference>
<evidence type="ECO:0000256" key="2">
    <source>
        <dbReference type="ARBA" id="ARBA00004496"/>
    </source>
</evidence>
<dbReference type="PROSITE" id="PS52035">
    <property type="entry name" value="PEPTIDASE_M14"/>
    <property type="match status" value="1"/>
</dbReference>
<dbReference type="PANTHER" id="PTHR19961">
    <property type="entry name" value="FIMBRIN/PLASTIN"/>
    <property type="match status" value="1"/>
</dbReference>
<dbReference type="CDD" id="cd21292">
    <property type="entry name" value="CH_PLS_rpt1"/>
    <property type="match status" value="1"/>
</dbReference>
<keyword evidence="6" id="KW-0645">Protease</keyword>
<evidence type="ECO:0000256" key="14">
    <source>
        <dbReference type="PROSITE-ProRule" id="PRU01379"/>
    </source>
</evidence>
<dbReference type="GO" id="GO:0005884">
    <property type="term" value="C:actin filament"/>
    <property type="evidence" value="ECO:0007669"/>
    <property type="project" value="TreeGrafter"/>
</dbReference>
<evidence type="ECO:0000256" key="9">
    <source>
        <dbReference type="ARBA" id="ARBA00022801"/>
    </source>
</evidence>
<dbReference type="PROSITE" id="PS00020">
    <property type="entry name" value="ACTININ_2"/>
    <property type="match status" value="2"/>
</dbReference>
<dbReference type="Gene3D" id="3.40.630.10">
    <property type="entry name" value="Zn peptidases"/>
    <property type="match status" value="1"/>
</dbReference>
<evidence type="ECO:0000256" key="1">
    <source>
        <dbReference type="ARBA" id="ARBA00001947"/>
    </source>
</evidence>
<feature type="domain" description="Calponin-homology (CH)" evidence="16">
    <location>
        <begin position="564"/>
        <end position="672"/>
    </location>
</feature>
<feature type="domain" description="Calponin-homology (CH)" evidence="16">
    <location>
        <begin position="313"/>
        <end position="424"/>
    </location>
</feature>
<reference evidence="19" key="1">
    <citation type="journal article" date="2023" name="Science">
        <title>Genome structures resolve the early diversification of teleost fishes.</title>
        <authorList>
            <person name="Parey E."/>
            <person name="Louis A."/>
            <person name="Montfort J."/>
            <person name="Bouchez O."/>
            <person name="Roques C."/>
            <person name="Iampietro C."/>
            <person name="Lluch J."/>
            <person name="Castinel A."/>
            <person name="Donnadieu C."/>
            <person name="Desvignes T."/>
            <person name="Floi Bucao C."/>
            <person name="Jouanno E."/>
            <person name="Wen M."/>
            <person name="Mejri S."/>
            <person name="Dirks R."/>
            <person name="Jansen H."/>
            <person name="Henkel C."/>
            <person name="Chen W.J."/>
            <person name="Zahm M."/>
            <person name="Cabau C."/>
            <person name="Klopp C."/>
            <person name="Thompson A.W."/>
            <person name="Robinson-Rechavi M."/>
            <person name="Braasch I."/>
            <person name="Lecointre G."/>
            <person name="Bobe J."/>
            <person name="Postlethwait J.H."/>
            <person name="Berthelot C."/>
            <person name="Roest Crollius H."/>
            <person name="Guiguen Y."/>
        </authorList>
    </citation>
    <scope>NUCLEOTIDE SEQUENCE</scope>
    <source>
        <tissue evidence="19">Blood</tissue>
    </source>
</reference>
<dbReference type="SUPFAM" id="SSF53187">
    <property type="entry name" value="Zn-dependent exopeptidases"/>
    <property type="match status" value="1"/>
</dbReference>
<keyword evidence="20" id="KW-1185">Reference proteome</keyword>
<dbReference type="OrthoDB" id="431378at2759"/>
<dbReference type="GO" id="GO:0051017">
    <property type="term" value="P:actin filament bundle assembly"/>
    <property type="evidence" value="ECO:0007669"/>
    <property type="project" value="InterPro"/>
</dbReference>
<dbReference type="InterPro" id="IPR002048">
    <property type="entry name" value="EF_hand_dom"/>
</dbReference>
<feature type="region of interest" description="Disordered" evidence="15">
    <location>
        <begin position="1"/>
        <end position="45"/>
    </location>
</feature>
<dbReference type="Pfam" id="PF00307">
    <property type="entry name" value="CH"/>
    <property type="match status" value="4"/>
</dbReference>
<dbReference type="GO" id="GO:0051015">
    <property type="term" value="F:actin filament binding"/>
    <property type="evidence" value="ECO:0007669"/>
    <property type="project" value="InterPro"/>
</dbReference>
<dbReference type="SUPFAM" id="SSF47576">
    <property type="entry name" value="Calponin-homology domain, CH-domain"/>
    <property type="match status" value="1"/>
</dbReference>
<dbReference type="PROSITE" id="PS00133">
    <property type="entry name" value="CARBOXYPEPT_ZN_2"/>
    <property type="match status" value="1"/>
</dbReference>
<dbReference type="InterPro" id="IPR003146">
    <property type="entry name" value="M14A_act_pep"/>
</dbReference>
<keyword evidence="12" id="KW-0482">Metalloprotease</keyword>
<dbReference type="CDD" id="cd06246">
    <property type="entry name" value="M14_CPB2"/>
    <property type="match status" value="1"/>
</dbReference>
<dbReference type="GO" id="GO:0051639">
    <property type="term" value="P:actin filament network formation"/>
    <property type="evidence" value="ECO:0007669"/>
    <property type="project" value="TreeGrafter"/>
</dbReference>
<dbReference type="GO" id="GO:0005509">
    <property type="term" value="F:calcium ion binding"/>
    <property type="evidence" value="ECO:0007669"/>
    <property type="project" value="InterPro"/>
</dbReference>
<evidence type="ECO:0000256" key="6">
    <source>
        <dbReference type="ARBA" id="ARBA00022670"/>
    </source>
</evidence>
<accession>A0A9Q1DWM8</accession>
<keyword evidence="11" id="KW-0106">Calcium</keyword>
<dbReference type="FunFam" id="1.10.238.10:FF:000263">
    <property type="entry name" value="plastin-1 isoform X2"/>
    <property type="match status" value="1"/>
</dbReference>
<feature type="domain" description="Calponin-homology (CH)" evidence="16">
    <location>
        <begin position="443"/>
        <end position="552"/>
    </location>
</feature>
<gene>
    <name evidence="19" type="ORF">COCON_G00056470</name>
</gene>
<evidence type="ECO:0000256" key="12">
    <source>
        <dbReference type="ARBA" id="ARBA00023049"/>
    </source>
</evidence>
<evidence type="ECO:0000256" key="8">
    <source>
        <dbReference type="ARBA" id="ARBA00022737"/>
    </source>
</evidence>
<evidence type="ECO:0000259" key="17">
    <source>
        <dbReference type="PROSITE" id="PS50222"/>
    </source>
</evidence>
<evidence type="ECO:0000256" key="4">
    <source>
        <dbReference type="ARBA" id="ARBA00022490"/>
    </source>
</evidence>
<dbReference type="GO" id="GO:0004181">
    <property type="term" value="F:metallocarboxypeptidase activity"/>
    <property type="evidence" value="ECO:0007669"/>
    <property type="project" value="InterPro"/>
</dbReference>
<dbReference type="Pfam" id="PF02244">
    <property type="entry name" value="Propep_M14"/>
    <property type="match status" value="1"/>
</dbReference>
<comment type="caution">
    <text evidence="19">The sequence shown here is derived from an EMBL/GenBank/DDBJ whole genome shotgun (WGS) entry which is preliminary data.</text>
</comment>
<dbReference type="FunFam" id="1.10.418.10:FF:000012">
    <property type="entry name" value="Plastin-3 isoform 1"/>
    <property type="match status" value="1"/>
</dbReference>
<comment type="subcellular location">
    <subcellularLocation>
        <location evidence="2">Cytoplasm</location>
    </subcellularLocation>
</comment>
<dbReference type="GO" id="GO:0032432">
    <property type="term" value="C:actin filament bundle"/>
    <property type="evidence" value="ECO:0007669"/>
    <property type="project" value="TreeGrafter"/>
</dbReference>
<evidence type="ECO:0000256" key="13">
    <source>
        <dbReference type="ARBA" id="ARBA00023203"/>
    </source>
</evidence>
<feature type="domain" description="Calponin-homology (CH)" evidence="16">
    <location>
        <begin position="169"/>
        <end position="285"/>
    </location>
</feature>
<dbReference type="InterPro" id="IPR033849">
    <property type="entry name" value="CPB2"/>
</dbReference>
<dbReference type="InterPro" id="IPR057247">
    <property type="entry name" value="CARBOXYPEPT_ZN_2"/>
</dbReference>
<protein>
    <recommendedName>
        <fullName evidence="21">Plastin-2</fullName>
    </recommendedName>
</protein>
<dbReference type="SMART" id="SM00631">
    <property type="entry name" value="Zn_pept"/>
    <property type="match status" value="1"/>
</dbReference>